<evidence type="ECO:0000313" key="2">
    <source>
        <dbReference type="EMBL" id="MBP0614426.1"/>
    </source>
</evidence>
<keyword evidence="3" id="KW-1185">Reference proteome</keyword>
<dbReference type="Proteomes" id="UP000678276">
    <property type="component" value="Unassembled WGS sequence"/>
</dbReference>
<evidence type="ECO:0000259" key="1">
    <source>
        <dbReference type="Pfam" id="PF13649"/>
    </source>
</evidence>
<dbReference type="GO" id="GO:0032259">
    <property type="term" value="P:methylation"/>
    <property type="evidence" value="ECO:0007669"/>
    <property type="project" value="UniProtKB-KW"/>
</dbReference>
<dbReference type="SUPFAM" id="SSF102588">
    <property type="entry name" value="LmbE-like"/>
    <property type="match status" value="1"/>
</dbReference>
<dbReference type="CDD" id="cd02440">
    <property type="entry name" value="AdoMet_MTases"/>
    <property type="match status" value="1"/>
</dbReference>
<feature type="domain" description="Methyltransferase" evidence="1">
    <location>
        <begin position="294"/>
        <end position="386"/>
    </location>
</feature>
<dbReference type="PANTHER" id="PTHR12993">
    <property type="entry name" value="N-ACETYLGLUCOSAMINYL-PHOSPHATIDYLINOSITOL DE-N-ACETYLASE-RELATED"/>
    <property type="match status" value="1"/>
</dbReference>
<dbReference type="Gene3D" id="3.40.50.150">
    <property type="entry name" value="Vaccinia Virus protein VP39"/>
    <property type="match status" value="1"/>
</dbReference>
<dbReference type="InterPro" id="IPR003737">
    <property type="entry name" value="GlcNAc_PI_deacetylase-related"/>
</dbReference>
<dbReference type="RefSeq" id="WP_209592828.1">
    <property type="nucleotide sequence ID" value="NZ_JAGJCF010000001.1"/>
</dbReference>
<keyword evidence="2" id="KW-0489">Methyltransferase</keyword>
<organism evidence="2 3">
    <name type="scientific">Jiella mangrovi</name>
    <dbReference type="NCBI Taxonomy" id="2821407"/>
    <lineage>
        <taxon>Bacteria</taxon>
        <taxon>Pseudomonadati</taxon>
        <taxon>Pseudomonadota</taxon>
        <taxon>Alphaproteobacteria</taxon>
        <taxon>Hyphomicrobiales</taxon>
        <taxon>Aurantimonadaceae</taxon>
        <taxon>Jiella</taxon>
    </lineage>
</organism>
<dbReference type="InterPro" id="IPR024078">
    <property type="entry name" value="LmbE-like_dom_sf"/>
</dbReference>
<gene>
    <name evidence="2" type="ORF">J6595_02330</name>
</gene>
<sequence length="452" mass="48610">MSETYAGWIARSANAPKAEISRLVGTGGLVVLSPHPDDETFGASALLVDAGREGRAVGIVAVTDGEASHPGSRSVSRPALATIRQAEQEAAVRALGVGEARFLRLRLPDGGSGRDPRFADAAKRVAHFCDAIGATTLSAPHPDDPHPDHHATAALAAAVRELRPRLRLLYYFVWSMRLADETPYRGADLLPFRLTVDRAAKARATACHASQLGAVITDDPDGFTLPPWFLEAQTAPYEIHALAPMPGMVPPPRHFAELYADDGDPWHARSSRYEVAKRADNCCQLEGRRYERGLDIGCGEGHLAAELVDREITSAMTGLDRDAGIVARASKAYGARPELQFVTGALPEELPEGPFDLVVISEVLYFLDELALASLVRELTKQLKRGADILVVSYLGDTGTPLSGRAAHDLFVALFGTALTTLSLRTQELYQTELLRFSPRNEAAPADAGPSD</sequence>
<dbReference type="Pfam" id="PF02585">
    <property type="entry name" value="PIG-L"/>
    <property type="match status" value="1"/>
</dbReference>
<dbReference type="InterPro" id="IPR029063">
    <property type="entry name" value="SAM-dependent_MTases_sf"/>
</dbReference>
<dbReference type="EMBL" id="JAGJCF010000001">
    <property type="protein sequence ID" value="MBP0614426.1"/>
    <property type="molecule type" value="Genomic_DNA"/>
</dbReference>
<dbReference type="GO" id="GO:0008168">
    <property type="term" value="F:methyltransferase activity"/>
    <property type="evidence" value="ECO:0007669"/>
    <property type="project" value="UniProtKB-KW"/>
</dbReference>
<dbReference type="Gene3D" id="3.40.50.10320">
    <property type="entry name" value="LmbE-like"/>
    <property type="match status" value="1"/>
</dbReference>
<dbReference type="SUPFAM" id="SSF53335">
    <property type="entry name" value="S-adenosyl-L-methionine-dependent methyltransferases"/>
    <property type="match status" value="1"/>
</dbReference>
<reference evidence="2 3" key="1">
    <citation type="submission" date="2021-04" db="EMBL/GenBank/DDBJ databases">
        <title>Whole genome sequence of Jiella sp. KSK16Y-1.</title>
        <authorList>
            <person name="Tuo L."/>
        </authorList>
    </citation>
    <scope>NUCLEOTIDE SEQUENCE [LARGE SCALE GENOMIC DNA]</scope>
    <source>
        <strain evidence="2 3">KSK16Y-1</strain>
    </source>
</reference>
<accession>A0ABS4BCD8</accession>
<comment type="caution">
    <text evidence="2">The sequence shown here is derived from an EMBL/GenBank/DDBJ whole genome shotgun (WGS) entry which is preliminary data.</text>
</comment>
<keyword evidence="2" id="KW-0808">Transferase</keyword>
<dbReference type="InterPro" id="IPR041698">
    <property type="entry name" value="Methyltransf_25"/>
</dbReference>
<name>A0ABS4BCD8_9HYPH</name>
<protein>
    <submittedName>
        <fullName evidence="2">Bifunctional PIG-L family deacetylase/class I SAM-dependent methyltransferase</fullName>
    </submittedName>
</protein>
<proteinExistence type="predicted"/>
<dbReference type="PANTHER" id="PTHR12993:SF29">
    <property type="entry name" value="BLR3841 PROTEIN"/>
    <property type="match status" value="1"/>
</dbReference>
<evidence type="ECO:0000313" key="3">
    <source>
        <dbReference type="Proteomes" id="UP000678276"/>
    </source>
</evidence>
<dbReference type="Pfam" id="PF13649">
    <property type="entry name" value="Methyltransf_25"/>
    <property type="match status" value="1"/>
</dbReference>